<dbReference type="EMBL" id="CP001614">
    <property type="protein sequence ID" value="ACS93549.1"/>
    <property type="molecule type" value="Genomic_DNA"/>
</dbReference>
<proteinExistence type="predicted"/>
<evidence type="ECO:0000313" key="5">
    <source>
        <dbReference type="Proteomes" id="UP000009080"/>
    </source>
</evidence>
<dbReference type="PANTHER" id="PTHR46889:SF4">
    <property type="entry name" value="TRANSPOSASE INSO FOR INSERTION SEQUENCE ELEMENT IS911B-RELATED"/>
    <property type="match status" value="1"/>
</dbReference>
<protein>
    <submittedName>
        <fullName evidence="2 3">Transposase OrfB</fullName>
    </submittedName>
    <submittedName>
        <fullName evidence="4">Transposase, orfB</fullName>
    </submittedName>
</protein>
<dbReference type="Pfam" id="PF13333">
    <property type="entry name" value="rve_2"/>
    <property type="match status" value="1"/>
</dbReference>
<dbReference type="Pfam" id="PF00665">
    <property type="entry name" value="rve"/>
    <property type="match status" value="1"/>
</dbReference>
<evidence type="ECO:0000313" key="4">
    <source>
        <dbReference type="EMBL" id="ACS93549.1"/>
    </source>
</evidence>
<reference evidence="3 5" key="1">
    <citation type="journal article" date="2009" name="PLoS ONE">
        <title>The complete genome of Teredinibacter turnerae T7901: an intracellular endosymbiont of marine wood-boring bivalves (shipworms).</title>
        <authorList>
            <person name="Yang J.C."/>
            <person name="Madupu R."/>
            <person name="Durkin A.S."/>
            <person name="Ekborg N.A."/>
            <person name="Pedamallu C.S."/>
            <person name="Hostetler J.B."/>
            <person name="Radune D."/>
            <person name="Toms B.S."/>
            <person name="Henrissat B."/>
            <person name="Coutinho P.M."/>
            <person name="Schwarz S."/>
            <person name="Field L."/>
            <person name="Trindade-Silva A.E."/>
            <person name="Soares C.A.G."/>
            <person name="Elshahawi S."/>
            <person name="Hanora A."/>
            <person name="Schmidt E.W."/>
            <person name="Haygood M.G."/>
            <person name="Posfai J."/>
            <person name="Benner J."/>
            <person name="Madinger C."/>
            <person name="Nove J."/>
            <person name="Anton B."/>
            <person name="Chaudhary K."/>
            <person name="Foster J."/>
            <person name="Holman A."/>
            <person name="Kumar S."/>
            <person name="Lessard P.A."/>
            <person name="Luyten Y.A."/>
            <person name="Slatko B."/>
            <person name="Wood N."/>
            <person name="Wu B."/>
            <person name="Teplitski M."/>
            <person name="Mougous J.D."/>
            <person name="Ward N."/>
            <person name="Eisen J.A."/>
            <person name="Badger J.H."/>
            <person name="Distel D.L."/>
        </authorList>
    </citation>
    <scope>NUCLEOTIDE SEQUENCE [LARGE SCALE GENOMIC DNA]</scope>
    <source>
        <strain evidence="5">ATCC 39867 / T7901</strain>
        <strain evidence="3">T7901</strain>
    </source>
</reference>
<dbReference type="EMBL" id="CP001614">
    <property type="protein sequence ID" value="ACR14415.1"/>
    <property type="molecule type" value="Genomic_DNA"/>
</dbReference>
<organism evidence="3 5">
    <name type="scientific">Teredinibacter turnerae (strain ATCC 39867 / T7901)</name>
    <dbReference type="NCBI Taxonomy" id="377629"/>
    <lineage>
        <taxon>Bacteria</taxon>
        <taxon>Pseudomonadati</taxon>
        <taxon>Pseudomonadota</taxon>
        <taxon>Gammaproteobacteria</taxon>
        <taxon>Cellvibrionales</taxon>
        <taxon>Cellvibrionaceae</taxon>
        <taxon>Teredinibacter</taxon>
    </lineage>
</organism>
<dbReference type="STRING" id="377629.TERTU_1783"/>
<dbReference type="PANTHER" id="PTHR46889">
    <property type="entry name" value="TRANSPOSASE INSF FOR INSERTION SEQUENCE IS3B-RELATED"/>
    <property type="match status" value="1"/>
</dbReference>
<dbReference type="InterPro" id="IPR036397">
    <property type="entry name" value="RNaseH_sf"/>
</dbReference>
<dbReference type="InterPro" id="IPR025948">
    <property type="entry name" value="HTH-like_dom"/>
</dbReference>
<dbReference type="InterPro" id="IPR001584">
    <property type="entry name" value="Integrase_cat-core"/>
</dbReference>
<gene>
    <name evidence="4" type="ordered locus">TERTU_1783</name>
    <name evidence="3" type="ordered locus">TERTU_1793</name>
    <name evidence="2" type="ordered locus">TERTU_4452</name>
</gene>
<dbReference type="KEGG" id="ttu:TERTU_1793"/>
<dbReference type="Gene3D" id="3.30.420.10">
    <property type="entry name" value="Ribonuclease H-like superfamily/Ribonuclease H"/>
    <property type="match status" value="1"/>
</dbReference>
<evidence type="ECO:0000313" key="3">
    <source>
        <dbReference type="EMBL" id="ACR14415.1"/>
    </source>
</evidence>
<evidence type="ECO:0000313" key="2">
    <source>
        <dbReference type="EMBL" id="ACR12922.1"/>
    </source>
</evidence>
<dbReference type="AlphaFoldDB" id="C5BHR7"/>
<feature type="domain" description="Integrase catalytic" evidence="1">
    <location>
        <begin position="101"/>
        <end position="266"/>
    </location>
</feature>
<dbReference type="HOGENOM" id="CLU_027402_4_2_6"/>
<dbReference type="PROSITE" id="PS50994">
    <property type="entry name" value="INTEGRASE"/>
    <property type="match status" value="1"/>
</dbReference>
<dbReference type="GO" id="GO:0003676">
    <property type="term" value="F:nucleic acid binding"/>
    <property type="evidence" value="ECO:0007669"/>
    <property type="project" value="InterPro"/>
</dbReference>
<accession>C5BHR7</accession>
<dbReference type="Proteomes" id="UP000009080">
    <property type="component" value="Chromosome"/>
</dbReference>
<sequence length="268" mass="31662">MCRLYGVSRHGYNSWRRRGESRRKREDSEIYSLINRIFQKHQGCYGSPKITQELRKQGVNVGQKRVARLMQEHGLKAVKARMYRTKAYQHVFQKASPNRIKDFTPTGINQLWVADVTYIRMPDESWQYLSVIMDRYSRRIISWSLGENRTAELTSNTLARAMRNRKGAKNVILHSDKGIEYIATSFRRKLHHYGIQQSMNGVKQMNDNAHIESFFQDFKTERIKRKAFNTVDELRGIISEYMRYYNHERSHSVIGYISPAKFESRIAV</sequence>
<dbReference type="InterPro" id="IPR050900">
    <property type="entry name" value="Transposase_IS3/IS150/IS904"/>
</dbReference>
<dbReference type="GO" id="GO:0015074">
    <property type="term" value="P:DNA integration"/>
    <property type="evidence" value="ECO:0007669"/>
    <property type="project" value="InterPro"/>
</dbReference>
<dbReference type="Pfam" id="PF13276">
    <property type="entry name" value="HTH_21"/>
    <property type="match status" value="1"/>
</dbReference>
<dbReference type="KEGG" id="ttu:TERTU_1783"/>
<dbReference type="KEGG" id="ttu:TERTU_4452"/>
<dbReference type="SUPFAM" id="SSF53098">
    <property type="entry name" value="Ribonuclease H-like"/>
    <property type="match status" value="1"/>
</dbReference>
<dbReference type="InterPro" id="IPR012337">
    <property type="entry name" value="RNaseH-like_sf"/>
</dbReference>
<dbReference type="eggNOG" id="COG2801">
    <property type="taxonomic scope" value="Bacteria"/>
</dbReference>
<dbReference type="EMBL" id="CP001614">
    <property type="protein sequence ID" value="ACR12922.1"/>
    <property type="molecule type" value="Genomic_DNA"/>
</dbReference>
<evidence type="ECO:0000259" key="1">
    <source>
        <dbReference type="PROSITE" id="PS50994"/>
    </source>
</evidence>
<dbReference type="NCBIfam" id="NF033516">
    <property type="entry name" value="transpos_IS3"/>
    <property type="match status" value="1"/>
</dbReference>
<keyword evidence="5" id="KW-1185">Reference proteome</keyword>
<dbReference type="InterPro" id="IPR048020">
    <property type="entry name" value="Transpos_IS3"/>
</dbReference>
<name>C5BHR7_TERTT</name>